<dbReference type="HOGENOM" id="CLU_061160_0_0_10"/>
<keyword evidence="1" id="KW-1133">Transmembrane helix</keyword>
<dbReference type="EMBL" id="CP002006">
    <property type="protein sequence ID" value="ADE82493.1"/>
    <property type="molecule type" value="Genomic_DNA"/>
</dbReference>
<sequence length="376" mass="43133">MKISNHIEYGLLGVSLVLLQFAGYSVLTLPFLALTAVLMFSFKSLQTQVEESAPFSLFLVTAFIVGLVHLIFRDTTAKSLMMWGQLYFLAIILACASNKQKVISIIKYVIYAIFLADITSNILLAAGYSLPWTHFPPIRPGEILPRFPGVKSSSLFSGSISFLALCCIIQEPIKPKWLKFFIEFMMCINLLLAGSFRYYIILAAVIGLYVLKLYRKPKLLISFYICFIVFVVLFTYLTKDISQSNMLRWKLWLHTIDHISDSPIWGIGFYFQYLREHTIFTFHNLAVAGVTESTILLFAWCFGLPIMVIFLYALYKTLRQFSNYSEYKLFLGLFLGLSLDLFWGGSLDNCMSLSIFLLCMYQINHDEKVQHHHTNL</sequence>
<feature type="transmembrane region" description="Helical" evidence="1">
    <location>
        <begin position="181"/>
        <end position="209"/>
    </location>
</feature>
<keyword evidence="1" id="KW-0812">Transmembrane</keyword>
<feature type="transmembrane region" description="Helical" evidence="1">
    <location>
        <begin position="251"/>
        <end position="273"/>
    </location>
</feature>
<feature type="transmembrane region" description="Helical" evidence="1">
    <location>
        <begin position="293"/>
        <end position="315"/>
    </location>
</feature>
<feature type="transmembrane region" description="Helical" evidence="1">
    <location>
        <begin position="221"/>
        <end position="239"/>
    </location>
</feature>
<evidence type="ECO:0008006" key="4">
    <source>
        <dbReference type="Google" id="ProtNLM"/>
    </source>
</evidence>
<gene>
    <name evidence="2" type="ordered locus">PRU_1333</name>
</gene>
<reference evidence="2 3" key="1">
    <citation type="journal article" date="2010" name="Microb. Ecol.">
        <title>Comparative genome analysis of Prevotella ruminicola and Prevotella bryantii: insights into their environmental niche.</title>
        <authorList>
            <consortium name="North American Consortium for Rumen Bacteria"/>
            <person name="Purushe J."/>
            <person name="Fouts D.E."/>
            <person name="Morrison M."/>
            <person name="White B.A."/>
            <person name="Mackie R.I."/>
            <person name="Coutinho P.M."/>
            <person name="Henrissat B."/>
            <person name="Nelson K.E."/>
        </authorList>
    </citation>
    <scope>NUCLEOTIDE SEQUENCE [LARGE SCALE GENOMIC DNA]</scope>
    <source>
        <strain evidence="3">ATCC 19189 / JCM 8958 / 23</strain>
    </source>
</reference>
<dbReference type="RefSeq" id="WP_013064479.1">
    <property type="nucleotide sequence ID" value="NC_014033.1"/>
</dbReference>
<evidence type="ECO:0000313" key="2">
    <source>
        <dbReference type="EMBL" id="ADE82493.1"/>
    </source>
</evidence>
<evidence type="ECO:0000256" key="1">
    <source>
        <dbReference type="SAM" id="Phobius"/>
    </source>
</evidence>
<keyword evidence="3" id="KW-1185">Reference proteome</keyword>
<feature type="transmembrane region" description="Helical" evidence="1">
    <location>
        <begin position="327"/>
        <end position="345"/>
    </location>
</feature>
<protein>
    <recommendedName>
        <fullName evidence="4">O-antigen ligase like membrane protein</fullName>
    </recommendedName>
</protein>
<dbReference type="AlphaFoldDB" id="D5ESP2"/>
<keyword evidence="1" id="KW-0472">Membrane</keyword>
<accession>D5ESP2</accession>
<dbReference type="KEGG" id="pru:PRU_1333"/>
<feature type="transmembrane region" description="Helical" evidence="1">
    <location>
        <begin position="150"/>
        <end position="169"/>
    </location>
</feature>
<feature type="transmembrane region" description="Helical" evidence="1">
    <location>
        <begin position="78"/>
        <end position="96"/>
    </location>
</feature>
<feature type="transmembrane region" description="Helical" evidence="1">
    <location>
        <begin position="21"/>
        <end position="42"/>
    </location>
</feature>
<feature type="transmembrane region" description="Helical" evidence="1">
    <location>
        <begin position="54"/>
        <end position="72"/>
    </location>
</feature>
<dbReference type="Proteomes" id="UP000000927">
    <property type="component" value="Chromosome"/>
</dbReference>
<organism evidence="2 3">
    <name type="scientific">Xylanibacter ruminicola (strain ATCC 19189 / DSM 19721 / CIP 105475 / JCM 8958 / 23)</name>
    <name type="common">Prevotella ruminicola</name>
    <dbReference type="NCBI Taxonomy" id="264731"/>
    <lineage>
        <taxon>Bacteria</taxon>
        <taxon>Pseudomonadati</taxon>
        <taxon>Bacteroidota</taxon>
        <taxon>Bacteroidia</taxon>
        <taxon>Bacteroidales</taxon>
        <taxon>Prevotellaceae</taxon>
        <taxon>Xylanibacter</taxon>
    </lineage>
</organism>
<evidence type="ECO:0000313" key="3">
    <source>
        <dbReference type="Proteomes" id="UP000000927"/>
    </source>
</evidence>
<dbReference type="STRING" id="264731.PRU_1333"/>
<name>D5ESP2_XYLR2</name>
<dbReference type="GeneID" id="31500900"/>
<proteinExistence type="predicted"/>
<feature type="transmembrane region" description="Helical" evidence="1">
    <location>
        <begin position="108"/>
        <end position="130"/>
    </location>
</feature>